<dbReference type="eggNOG" id="KOG4197">
    <property type="taxonomic scope" value="Eukaryota"/>
</dbReference>
<organism evidence="2">
    <name type="scientific">Oryza punctata</name>
    <name type="common">Red rice</name>
    <dbReference type="NCBI Taxonomy" id="4537"/>
    <lineage>
        <taxon>Eukaryota</taxon>
        <taxon>Viridiplantae</taxon>
        <taxon>Streptophyta</taxon>
        <taxon>Embryophyta</taxon>
        <taxon>Tracheophyta</taxon>
        <taxon>Spermatophyta</taxon>
        <taxon>Magnoliopsida</taxon>
        <taxon>Liliopsida</taxon>
        <taxon>Poales</taxon>
        <taxon>Poaceae</taxon>
        <taxon>BOP clade</taxon>
        <taxon>Oryzoideae</taxon>
        <taxon>Oryzeae</taxon>
        <taxon>Oryzinae</taxon>
        <taxon>Oryza</taxon>
    </lineage>
</organism>
<proteinExistence type="inferred from homology"/>
<dbReference type="STRING" id="4537.A0A0E0M993"/>
<dbReference type="EnsemblPlants" id="OPUNC10G13030.1">
    <property type="protein sequence ID" value="OPUNC10G13030.1"/>
    <property type="gene ID" value="OPUNC10G13030"/>
</dbReference>
<dbReference type="GO" id="GO:0003729">
    <property type="term" value="F:mRNA binding"/>
    <property type="evidence" value="ECO:0007669"/>
    <property type="project" value="TreeGrafter"/>
</dbReference>
<dbReference type="Gene3D" id="1.25.40.10">
    <property type="entry name" value="Tetratricopeptide repeat domain"/>
    <property type="match status" value="1"/>
</dbReference>
<evidence type="ECO:0008006" key="4">
    <source>
        <dbReference type="Google" id="ProtNLM"/>
    </source>
</evidence>
<accession>A0A0E0M993</accession>
<dbReference type="Proteomes" id="UP000026962">
    <property type="component" value="Chromosome 10"/>
</dbReference>
<dbReference type="HOGENOM" id="CLU_2149961_0_0_1"/>
<evidence type="ECO:0000256" key="1">
    <source>
        <dbReference type="ARBA" id="ARBA00007626"/>
    </source>
</evidence>
<evidence type="ECO:0000313" key="3">
    <source>
        <dbReference type="Proteomes" id="UP000026962"/>
    </source>
</evidence>
<dbReference type="Gramene" id="OPUNC10G13030.1">
    <property type="protein sequence ID" value="OPUNC10G13030.1"/>
    <property type="gene ID" value="OPUNC10G13030"/>
</dbReference>
<dbReference type="InterPro" id="IPR011990">
    <property type="entry name" value="TPR-like_helical_dom_sf"/>
</dbReference>
<dbReference type="PANTHER" id="PTHR47938">
    <property type="entry name" value="RESPIRATORY COMPLEX I CHAPERONE (CIA84), PUTATIVE (AFU_ORTHOLOGUE AFUA_2G06020)-RELATED"/>
    <property type="match status" value="1"/>
</dbReference>
<protein>
    <recommendedName>
        <fullName evidence="4">Pentacotripeptide-repeat region of PRORP domain-containing protein</fullName>
    </recommendedName>
</protein>
<reference evidence="2" key="1">
    <citation type="submission" date="2015-04" db="UniProtKB">
        <authorList>
            <consortium name="EnsemblPlants"/>
        </authorList>
    </citation>
    <scope>IDENTIFICATION</scope>
</reference>
<keyword evidence="3" id="KW-1185">Reference proteome</keyword>
<name>A0A0E0M993_ORYPU</name>
<comment type="similarity">
    <text evidence="1">Belongs to the PPR family. P subfamily.</text>
</comment>
<reference evidence="2" key="2">
    <citation type="submission" date="2018-05" db="EMBL/GenBank/DDBJ databases">
        <title>OpunRS2 (Oryza punctata Reference Sequence Version 2).</title>
        <authorList>
            <person name="Zhang J."/>
            <person name="Kudrna D."/>
            <person name="Lee S."/>
            <person name="Talag J."/>
            <person name="Welchert J."/>
            <person name="Wing R.A."/>
        </authorList>
    </citation>
    <scope>NUCLEOTIDE SEQUENCE [LARGE SCALE GENOMIC DNA]</scope>
</reference>
<sequence length="112" mass="12563">MESSGVCPDNITYNIILREELYVRITKSGKQLELSTNDEAKDLFAALSSNGLVPNYWTYRLMVENIIGQGLLEELDKLFLSMEDNGCTADPGMLNFIVRKLLQRGETTRAGT</sequence>
<evidence type="ECO:0000313" key="2">
    <source>
        <dbReference type="EnsemblPlants" id="OPUNC10G13030.1"/>
    </source>
</evidence>
<dbReference type="PANTHER" id="PTHR47938:SF35">
    <property type="entry name" value="PENTATRICOPEPTIDE REPEAT-CONTAINING PROTEIN 4, MITOCHONDRIAL-RELATED"/>
    <property type="match status" value="1"/>
</dbReference>
<dbReference type="AlphaFoldDB" id="A0A0E0M993"/>